<protein>
    <submittedName>
        <fullName evidence="1">Uncharacterized protein</fullName>
    </submittedName>
</protein>
<proteinExistence type="predicted"/>
<comment type="caution">
    <text evidence="1">The sequence shown here is derived from an EMBL/GenBank/DDBJ whole genome shotgun (WGS) entry which is preliminary data.</text>
</comment>
<reference evidence="1 2" key="1">
    <citation type="journal article" date="2017" name="Nat. Commun.">
        <title>In situ click chemistry generation of cyclooxygenase-2 inhibitors.</title>
        <authorList>
            <person name="Bhardwaj A."/>
            <person name="Kaur J."/>
            <person name="Wuest M."/>
            <person name="Wuest F."/>
        </authorList>
    </citation>
    <scope>NUCLEOTIDE SEQUENCE [LARGE SCALE GENOMIC DNA]</scope>
    <source>
        <strain evidence="1">S2_018_000_R2_106</strain>
    </source>
</reference>
<dbReference type="Proteomes" id="UP000320948">
    <property type="component" value="Unassembled WGS sequence"/>
</dbReference>
<sequence length="103" mass="12023">MKPSYKPAVVLPQVEDYVAQHIGVICDKMKRMEERYPDAKALIYKWHLTGKRPKVRDSRHFTNMINVSLKMQLSEHGFTVRDIMGLVGNMTFHIEWLPRPEAA</sequence>
<evidence type="ECO:0000313" key="2">
    <source>
        <dbReference type="Proteomes" id="UP000320948"/>
    </source>
</evidence>
<dbReference type="EMBL" id="VAFM01000001">
    <property type="protein sequence ID" value="TKW61892.1"/>
    <property type="molecule type" value="Genomic_DNA"/>
</dbReference>
<organism evidence="1 2">
    <name type="scientific">Blastochloris viridis</name>
    <name type="common">Rhodopseudomonas viridis</name>
    <dbReference type="NCBI Taxonomy" id="1079"/>
    <lineage>
        <taxon>Bacteria</taxon>
        <taxon>Pseudomonadati</taxon>
        <taxon>Pseudomonadota</taxon>
        <taxon>Alphaproteobacteria</taxon>
        <taxon>Hyphomicrobiales</taxon>
        <taxon>Blastochloridaceae</taxon>
        <taxon>Blastochloris</taxon>
    </lineage>
</organism>
<name>A0A6N4RD20_BLAVI</name>
<accession>A0A6N4RD20</accession>
<gene>
    <name evidence="1" type="ORF">DI628_04535</name>
</gene>
<dbReference type="AlphaFoldDB" id="A0A6N4RD20"/>
<evidence type="ECO:0000313" key="1">
    <source>
        <dbReference type="EMBL" id="TKW61892.1"/>
    </source>
</evidence>